<reference evidence="1" key="2">
    <citation type="submission" date="2015-06" db="UniProtKB">
        <authorList>
            <consortium name="EnsemblProtists"/>
        </authorList>
    </citation>
    <scope>IDENTIFICATION</scope>
    <source>
        <strain evidence="1">Emoy2</strain>
    </source>
</reference>
<dbReference type="VEuPathDB" id="FungiDB:HpaG812612"/>
<accession>M4C0S0</accession>
<dbReference type="EnsemblProtists" id="HpaT812612">
    <property type="protein sequence ID" value="HpaP812612"/>
    <property type="gene ID" value="HpaG812612"/>
</dbReference>
<dbReference type="EMBL" id="CU469404">
    <property type="status" value="NOT_ANNOTATED_CDS"/>
    <property type="molecule type" value="Genomic_DNA"/>
</dbReference>
<dbReference type="Proteomes" id="UP000011713">
    <property type="component" value="Unassembled WGS sequence"/>
</dbReference>
<dbReference type="InParanoid" id="M4C0S0"/>
<keyword evidence="2" id="KW-1185">Reference proteome</keyword>
<protein>
    <submittedName>
        <fullName evidence="1">Uncharacterized protein</fullName>
    </submittedName>
</protein>
<sequence length="80" mass="8549">MKAKQAERAARQALLDLVDAKIKGGKRLPSSVLMRESSALVIMCRSQVKTGIPTRNAMDISMVIPSTIPAGKVATSPPFI</sequence>
<reference evidence="2" key="1">
    <citation type="journal article" date="2010" name="Science">
        <title>Signatures of adaptation to obligate biotrophy in the Hyaloperonospora arabidopsidis genome.</title>
        <authorList>
            <person name="Baxter L."/>
            <person name="Tripathy S."/>
            <person name="Ishaque N."/>
            <person name="Boot N."/>
            <person name="Cabral A."/>
            <person name="Kemen E."/>
            <person name="Thines M."/>
            <person name="Ah-Fong A."/>
            <person name="Anderson R."/>
            <person name="Badejoko W."/>
            <person name="Bittner-Eddy P."/>
            <person name="Boore J.L."/>
            <person name="Chibucos M.C."/>
            <person name="Coates M."/>
            <person name="Dehal P."/>
            <person name="Delehaunty K."/>
            <person name="Dong S."/>
            <person name="Downton P."/>
            <person name="Dumas B."/>
            <person name="Fabro G."/>
            <person name="Fronick C."/>
            <person name="Fuerstenberg S.I."/>
            <person name="Fulton L."/>
            <person name="Gaulin E."/>
            <person name="Govers F."/>
            <person name="Hughes L."/>
            <person name="Humphray S."/>
            <person name="Jiang R.H."/>
            <person name="Judelson H."/>
            <person name="Kamoun S."/>
            <person name="Kyung K."/>
            <person name="Meijer H."/>
            <person name="Minx P."/>
            <person name="Morris P."/>
            <person name="Nelson J."/>
            <person name="Phuntumart V."/>
            <person name="Qutob D."/>
            <person name="Rehmany A."/>
            <person name="Rougon-Cardoso A."/>
            <person name="Ryden P."/>
            <person name="Torto-Alalibo T."/>
            <person name="Studholme D."/>
            <person name="Wang Y."/>
            <person name="Win J."/>
            <person name="Wood J."/>
            <person name="Clifton S.W."/>
            <person name="Rogers J."/>
            <person name="Van den Ackerveken G."/>
            <person name="Jones J.D."/>
            <person name="McDowell J.M."/>
            <person name="Beynon J."/>
            <person name="Tyler B.M."/>
        </authorList>
    </citation>
    <scope>NUCLEOTIDE SEQUENCE [LARGE SCALE GENOMIC DNA]</scope>
    <source>
        <strain evidence="2">Emoy2</strain>
    </source>
</reference>
<proteinExistence type="predicted"/>
<dbReference type="HOGENOM" id="CLU_2594904_0_0_1"/>
<dbReference type="AlphaFoldDB" id="M4C0S0"/>
<name>M4C0S0_HYAAE</name>
<organism evidence="1 2">
    <name type="scientific">Hyaloperonospora arabidopsidis (strain Emoy2)</name>
    <name type="common">Downy mildew agent</name>
    <name type="synonym">Peronospora arabidopsidis</name>
    <dbReference type="NCBI Taxonomy" id="559515"/>
    <lineage>
        <taxon>Eukaryota</taxon>
        <taxon>Sar</taxon>
        <taxon>Stramenopiles</taxon>
        <taxon>Oomycota</taxon>
        <taxon>Peronosporomycetes</taxon>
        <taxon>Peronosporales</taxon>
        <taxon>Peronosporaceae</taxon>
        <taxon>Hyaloperonospora</taxon>
    </lineage>
</organism>
<evidence type="ECO:0000313" key="1">
    <source>
        <dbReference type="EnsemblProtists" id="HpaP812612"/>
    </source>
</evidence>
<evidence type="ECO:0000313" key="2">
    <source>
        <dbReference type="Proteomes" id="UP000011713"/>
    </source>
</evidence>